<comment type="similarity">
    <text evidence="1">Belongs to the phosphate/phosphite/phosphonate binding protein family.</text>
</comment>
<keyword evidence="2 3" id="KW-0732">Signal</keyword>
<name>A0ABP9FQF1_9MICC</name>
<evidence type="ECO:0000256" key="3">
    <source>
        <dbReference type="SAM" id="SignalP"/>
    </source>
</evidence>
<evidence type="ECO:0000313" key="5">
    <source>
        <dbReference type="Proteomes" id="UP001500368"/>
    </source>
</evidence>
<dbReference type="PROSITE" id="PS51257">
    <property type="entry name" value="PROKAR_LIPOPROTEIN"/>
    <property type="match status" value="1"/>
</dbReference>
<dbReference type="RefSeq" id="WP_345476340.1">
    <property type="nucleotide sequence ID" value="NZ_BAABLW010000001.1"/>
</dbReference>
<dbReference type="EMBL" id="BAABLW010000001">
    <property type="protein sequence ID" value="GAA4911820.1"/>
    <property type="molecule type" value="Genomic_DNA"/>
</dbReference>
<reference evidence="5" key="1">
    <citation type="journal article" date="2019" name="Int. J. Syst. Evol. Microbiol.">
        <title>The Global Catalogue of Microorganisms (GCM) 10K type strain sequencing project: providing services to taxonomists for standard genome sequencing and annotation.</title>
        <authorList>
            <consortium name="The Broad Institute Genomics Platform"/>
            <consortium name="The Broad Institute Genome Sequencing Center for Infectious Disease"/>
            <person name="Wu L."/>
            <person name="Ma J."/>
        </authorList>
    </citation>
    <scope>NUCLEOTIDE SEQUENCE [LARGE SCALE GENOMIC DNA]</scope>
    <source>
        <strain evidence="5">JCM 19129</strain>
    </source>
</reference>
<sequence length="335" mass="35631">MSRTSRLGLAAAVTSLALMISACGGDDSATADAAEGNQNENSTVERGEDWPETLEFISIPSEEQTELVQQYEVLLELFEEDLGVTINSTSATSYAAVIEAMNAGNADIANFGPFSYVVAADTAGAQPVAVAINAEGEDPSYVSYLVTQADNDEINSIEDLEGKTVCFVDQVSTSGFLYPTAGLMEAGLEEGDYESVFAGGHDASFISTMNGDCDAGFAYDTMVDVNMTGPEGNYSPDDMKVVWESEDIPSAPFAAHESLPEDMVEAMRDILLTKLNTEWLAENGYCENPEPGSEPENDCSAVVPTADFGYIEVDDSVFDGIRAVCEITEADACTV</sequence>
<dbReference type="SUPFAM" id="SSF53850">
    <property type="entry name" value="Periplasmic binding protein-like II"/>
    <property type="match status" value="1"/>
</dbReference>
<dbReference type="InterPro" id="IPR005770">
    <property type="entry name" value="PhnD"/>
</dbReference>
<evidence type="ECO:0000313" key="4">
    <source>
        <dbReference type="EMBL" id="GAA4911820.1"/>
    </source>
</evidence>
<dbReference type="Gene3D" id="3.40.190.10">
    <property type="entry name" value="Periplasmic binding protein-like II"/>
    <property type="match status" value="2"/>
</dbReference>
<dbReference type="Pfam" id="PF12974">
    <property type="entry name" value="Phosphonate-bd"/>
    <property type="match status" value="1"/>
</dbReference>
<comment type="caution">
    <text evidence="4">The sequence shown here is derived from an EMBL/GenBank/DDBJ whole genome shotgun (WGS) entry which is preliminary data.</text>
</comment>
<organism evidence="4 5">
    <name type="scientific">Nesterenkonia rhizosphaerae</name>
    <dbReference type="NCBI Taxonomy" id="1348272"/>
    <lineage>
        <taxon>Bacteria</taxon>
        <taxon>Bacillati</taxon>
        <taxon>Actinomycetota</taxon>
        <taxon>Actinomycetes</taxon>
        <taxon>Micrococcales</taxon>
        <taxon>Micrococcaceae</taxon>
        <taxon>Nesterenkonia</taxon>
    </lineage>
</organism>
<keyword evidence="5" id="KW-1185">Reference proteome</keyword>
<dbReference type="PANTHER" id="PTHR35841:SF1">
    <property type="entry name" value="PHOSPHONATES-BINDING PERIPLASMIC PROTEIN"/>
    <property type="match status" value="1"/>
</dbReference>
<protein>
    <submittedName>
        <fullName evidence="4">Phosphate/phosphite/phosphonate ABC transporter substrate-binding protein</fullName>
    </submittedName>
</protein>
<accession>A0ABP9FQF1</accession>
<feature type="chain" id="PRO_5046535237" evidence="3">
    <location>
        <begin position="25"/>
        <end position="335"/>
    </location>
</feature>
<gene>
    <name evidence="4" type="ORF">GCM10025790_02850</name>
</gene>
<feature type="signal peptide" evidence="3">
    <location>
        <begin position="1"/>
        <end position="24"/>
    </location>
</feature>
<dbReference type="NCBIfam" id="TIGR01098">
    <property type="entry name" value="3A0109s03R"/>
    <property type="match status" value="1"/>
</dbReference>
<evidence type="ECO:0000256" key="1">
    <source>
        <dbReference type="ARBA" id="ARBA00007162"/>
    </source>
</evidence>
<dbReference type="PANTHER" id="PTHR35841">
    <property type="entry name" value="PHOSPHONATES-BINDING PERIPLASMIC PROTEIN"/>
    <property type="match status" value="1"/>
</dbReference>
<dbReference type="Proteomes" id="UP001500368">
    <property type="component" value="Unassembled WGS sequence"/>
</dbReference>
<proteinExistence type="inferred from homology"/>
<dbReference type="CDD" id="cd01071">
    <property type="entry name" value="PBP2_PhnD_like"/>
    <property type="match status" value="1"/>
</dbReference>
<evidence type="ECO:0000256" key="2">
    <source>
        <dbReference type="ARBA" id="ARBA00022729"/>
    </source>
</evidence>